<keyword evidence="2" id="KW-0812">Transmembrane</keyword>
<keyword evidence="2" id="KW-1133">Transmembrane helix</keyword>
<keyword evidence="4" id="KW-1185">Reference proteome</keyword>
<dbReference type="Proteomes" id="UP000317421">
    <property type="component" value="Unassembled WGS sequence"/>
</dbReference>
<keyword evidence="2" id="KW-0472">Membrane</keyword>
<reference evidence="3 4" key="1">
    <citation type="submission" date="2019-02" db="EMBL/GenBank/DDBJ databases">
        <title>Deep-cultivation of Planctomycetes and their phenomic and genomic characterization uncovers novel biology.</title>
        <authorList>
            <person name="Wiegand S."/>
            <person name="Jogler M."/>
            <person name="Boedeker C."/>
            <person name="Pinto D."/>
            <person name="Vollmers J."/>
            <person name="Rivas-Marin E."/>
            <person name="Kohn T."/>
            <person name="Peeters S.H."/>
            <person name="Heuer A."/>
            <person name="Rast P."/>
            <person name="Oberbeckmann S."/>
            <person name="Bunk B."/>
            <person name="Jeske O."/>
            <person name="Meyerdierks A."/>
            <person name="Storesund J.E."/>
            <person name="Kallscheuer N."/>
            <person name="Luecker S."/>
            <person name="Lage O.M."/>
            <person name="Pohl T."/>
            <person name="Merkel B.J."/>
            <person name="Hornburger P."/>
            <person name="Mueller R.-W."/>
            <person name="Bruemmer F."/>
            <person name="Labrenz M."/>
            <person name="Spormann A.M."/>
            <person name="Op Den Camp H."/>
            <person name="Overmann J."/>
            <person name="Amann R."/>
            <person name="Jetten M.S.M."/>
            <person name="Mascher T."/>
            <person name="Medema M.H."/>
            <person name="Devos D.P."/>
            <person name="Kaster A.-K."/>
            <person name="Ovreas L."/>
            <person name="Rohde M."/>
            <person name="Galperin M.Y."/>
            <person name="Jogler C."/>
        </authorList>
    </citation>
    <scope>NUCLEOTIDE SEQUENCE [LARGE SCALE GENOMIC DNA]</scope>
    <source>
        <strain evidence="3 4">Pla108</strain>
    </source>
</reference>
<proteinExistence type="predicted"/>
<dbReference type="Gene3D" id="1.10.10.1320">
    <property type="entry name" value="Anti-sigma factor, zinc-finger domain"/>
    <property type="match status" value="1"/>
</dbReference>
<feature type="transmembrane region" description="Helical" evidence="2">
    <location>
        <begin position="100"/>
        <end position="120"/>
    </location>
</feature>
<evidence type="ECO:0000256" key="2">
    <source>
        <dbReference type="SAM" id="Phobius"/>
    </source>
</evidence>
<dbReference type="RefSeq" id="WP_146445220.1">
    <property type="nucleotide sequence ID" value="NZ_SJPR01000003.1"/>
</dbReference>
<feature type="compositionally biased region" description="Basic and acidic residues" evidence="1">
    <location>
        <begin position="486"/>
        <end position="504"/>
    </location>
</feature>
<feature type="compositionally biased region" description="Basic and acidic residues" evidence="1">
    <location>
        <begin position="519"/>
        <end position="529"/>
    </location>
</feature>
<dbReference type="AlphaFoldDB" id="A0A5C6AB82"/>
<evidence type="ECO:0000313" key="4">
    <source>
        <dbReference type="Proteomes" id="UP000317421"/>
    </source>
</evidence>
<dbReference type="EMBL" id="SJPR01000003">
    <property type="protein sequence ID" value="TWT96706.1"/>
    <property type="molecule type" value="Genomic_DNA"/>
</dbReference>
<comment type="caution">
    <text evidence="3">The sequence shown here is derived from an EMBL/GenBank/DDBJ whole genome shotgun (WGS) entry which is preliminary data.</text>
</comment>
<sequence length="529" mass="58334">MNPANETIEDDADGPDEVLVAYLDGQLSAEECECVESLLARDATTRQRLQTLDRVWNALDVLPRSTASPTFTRTTIDMAAVTAEQAQGDKRARLRWRLPFWAVASVLGVIAGAMLTLAVATSPERRAVRDLPVALHAPALEQVGSLDFLNQLVDGHAATIEAFDSDATRAAATEWAEVTASTPQQRHGWVAELSPAELATVNARLAEYQGRTDEKQASLRRLSEEIAAQPNVAELREAALAYEAMVDRLPATMQSSLRQMPARQRLRLIEREAPRWSRDARLELSGSELADFRKAIDRLTESAPYQETGKMVVQTIRVAVARRGSEPLADRVAEGFSKALKREPKLLLTAATEQIAGRGDRRGPLERWFADAGRVPGGDELKASIDSRWRDWVTELEASLPAGVVQEIRDAERHDERARIVSHLLRQTEVEDDLPTAFARIDVSELDSLLLKPTDEFRDELSGRALGGADLPPPFWGEGPPPGGRPGRDGERRPPFDRGRDSRRGPPGGLDGPPGFPPPRREPREIDRT</sequence>
<name>A0A5C6AB82_9BACT</name>
<organism evidence="3 4">
    <name type="scientific">Botrimarina colliarenosi</name>
    <dbReference type="NCBI Taxonomy" id="2528001"/>
    <lineage>
        <taxon>Bacteria</taxon>
        <taxon>Pseudomonadati</taxon>
        <taxon>Planctomycetota</taxon>
        <taxon>Planctomycetia</taxon>
        <taxon>Pirellulales</taxon>
        <taxon>Lacipirellulaceae</taxon>
        <taxon>Botrimarina</taxon>
    </lineage>
</organism>
<feature type="region of interest" description="Disordered" evidence="1">
    <location>
        <begin position="463"/>
        <end position="529"/>
    </location>
</feature>
<gene>
    <name evidence="3" type="ORF">Pla108_24800</name>
</gene>
<evidence type="ECO:0000313" key="3">
    <source>
        <dbReference type="EMBL" id="TWT96706.1"/>
    </source>
</evidence>
<evidence type="ECO:0008006" key="5">
    <source>
        <dbReference type="Google" id="ProtNLM"/>
    </source>
</evidence>
<feature type="compositionally biased region" description="Pro residues" evidence="1">
    <location>
        <begin position="471"/>
        <end position="484"/>
    </location>
</feature>
<accession>A0A5C6AB82</accession>
<protein>
    <recommendedName>
        <fullName evidence="5">Zinc-finger domain-containing protein</fullName>
    </recommendedName>
</protein>
<dbReference type="OrthoDB" id="268061at2"/>
<evidence type="ECO:0000256" key="1">
    <source>
        <dbReference type="SAM" id="MobiDB-lite"/>
    </source>
</evidence>
<dbReference type="InterPro" id="IPR041916">
    <property type="entry name" value="Anti_sigma_zinc_sf"/>
</dbReference>